<evidence type="ECO:0000313" key="4">
    <source>
        <dbReference type="Proteomes" id="UP000254841"/>
    </source>
</evidence>
<reference evidence="3 4" key="1">
    <citation type="submission" date="2018-06" db="EMBL/GenBank/DDBJ databases">
        <authorList>
            <consortium name="Pathogen Informatics"/>
            <person name="Doyle S."/>
        </authorList>
    </citation>
    <scope>NUCLEOTIDE SEQUENCE [LARGE SCALE GENOMIC DNA]</scope>
    <source>
        <strain evidence="3 4">NCTC12410</strain>
    </source>
</reference>
<feature type="coiled-coil region" evidence="1">
    <location>
        <begin position="12"/>
        <end position="64"/>
    </location>
</feature>
<proteinExistence type="predicted"/>
<feature type="transmembrane region" description="Helical" evidence="2">
    <location>
        <begin position="459"/>
        <end position="483"/>
    </location>
</feature>
<evidence type="ECO:0000313" key="3">
    <source>
        <dbReference type="EMBL" id="STO97032.1"/>
    </source>
</evidence>
<dbReference type="EMBL" id="UGHV01000001">
    <property type="protein sequence ID" value="STO97032.1"/>
    <property type="molecule type" value="Genomic_DNA"/>
</dbReference>
<dbReference type="Proteomes" id="UP000254841">
    <property type="component" value="Unassembled WGS sequence"/>
</dbReference>
<dbReference type="AlphaFoldDB" id="A0A377J3F4"/>
<organism evidence="3 4">
    <name type="scientific">Helicobacter canis</name>
    <dbReference type="NCBI Taxonomy" id="29419"/>
    <lineage>
        <taxon>Bacteria</taxon>
        <taxon>Pseudomonadati</taxon>
        <taxon>Campylobacterota</taxon>
        <taxon>Epsilonproteobacteria</taxon>
        <taxon>Campylobacterales</taxon>
        <taxon>Helicobacteraceae</taxon>
        <taxon>Helicobacter</taxon>
    </lineage>
</organism>
<keyword evidence="1" id="KW-0175">Coiled coil</keyword>
<keyword evidence="2" id="KW-0472">Membrane</keyword>
<feature type="transmembrane region" description="Helical" evidence="2">
    <location>
        <begin position="358"/>
        <end position="378"/>
    </location>
</feature>
<accession>A0A377J3F4</accession>
<sequence>MQGHITLEEFKQEYLRTDYAQMKKELEQIEQAQVSASDSIQALRIQIDNELESTINELGELQAQLPKEQSASLFQQCADNALNAVVGHFGLAAAVLDSKDGGNVTTTHNFEQGITATKDDAAKYEHYKSNQEGVWREVRKQEGYDSPLPAMRKETFKTQDKVYDEYTGKELPKDGRAQIDHIVSAKEIDSDPRTHLFLSQEERAKLATNEKNLAWTDGGLNNSKDKHKMGEWLERADKKGGTKADRFGVDREKALAKDKEARDHKDSTLMKAQIKKQGTEILATGAKDAGKMALHSVIGIVLHDLIKGMMIEIKVLVKEFGNESFKEIFTRFKNRLQKIWEDLKVKWKDIIAGSLESAILSFFSNIIVFVINTIFTTLKKIVQIIRAGFNSLYKAVKILVNPPKDMPKDEVMREAAKVLVSGLIAATTMLGAAALTEMLEGLCPALKTVRLPFAENETILGAVALCLTAALGAVLGTIAIYYIDKWASDSKESRLQLQIMGKSGELVQLKVAQSWFVLHDAWQLTLGITESTINKLNEAQAAIAKSSQETKESFDDLNSTMAQLRAFRAQHN</sequence>
<dbReference type="RefSeq" id="WP_181814187.1">
    <property type="nucleotide sequence ID" value="NZ_UGHV01000001.1"/>
</dbReference>
<name>A0A377J3F4_9HELI</name>
<evidence type="ECO:0000256" key="2">
    <source>
        <dbReference type="SAM" id="Phobius"/>
    </source>
</evidence>
<feature type="transmembrane region" description="Helical" evidence="2">
    <location>
        <begin position="418"/>
        <end position="439"/>
    </location>
</feature>
<evidence type="ECO:0000256" key="1">
    <source>
        <dbReference type="SAM" id="Coils"/>
    </source>
</evidence>
<gene>
    <name evidence="3" type="ORF">NCTC12410_00851</name>
</gene>
<keyword evidence="2" id="KW-1133">Transmembrane helix</keyword>
<protein>
    <submittedName>
        <fullName evidence="3">Domain of uncharacterized function (DUF1994)</fullName>
    </submittedName>
</protein>
<keyword evidence="2" id="KW-0812">Transmembrane</keyword>